<protein>
    <submittedName>
        <fullName evidence="2">Uncharacterized protein</fullName>
    </submittedName>
</protein>
<reference evidence="2" key="1">
    <citation type="submission" date="2023-07" db="EMBL/GenBank/DDBJ databases">
        <authorList>
            <person name="Pelsma A.J. K."/>
        </authorList>
    </citation>
    <scope>NUCLEOTIDE SEQUENCE</scope>
</reference>
<organism evidence="2">
    <name type="scientific">freshwater sediment metagenome</name>
    <dbReference type="NCBI Taxonomy" id="556182"/>
    <lineage>
        <taxon>unclassified sequences</taxon>
        <taxon>metagenomes</taxon>
        <taxon>ecological metagenomes</taxon>
    </lineage>
</organism>
<feature type="compositionally biased region" description="Pro residues" evidence="1">
    <location>
        <begin position="275"/>
        <end position="287"/>
    </location>
</feature>
<accession>A0AA48LXY7</accession>
<gene>
    <name evidence="2" type="ORF">AMST5_01103</name>
</gene>
<sequence length="736" mass="75428">MSRFNKALLASASFAILASAAHAQTLLDAMPLLPIVPPPTGVNQDIAATWYKFEDFRADPIYVTNIAGAFTNGTGPATSEVFQIAANTLNQFGSAGAAVTVLGDYSVSQNYSYGNNNNISVLNSNGAFSAGGFSTAAGSQLIATAINNTAVDNGKGGQTFEISQVYAPDVNFLRIGDQNIRQQNSITAGYDTNRPNVGTGGAAINGVELPGNTGTNHAGLQANSLTINTASVNLFPGAFAFGYPAEDLKIFQAAVLNTNIDLFNVADAGSQDLRNPPPPPPGGRPPIDPSINNLQQIAAVTINSATLTGEPLKFPPPGPGGDIPASFNLKAAFVTTTNPDLHVPNQTFAAAPFGRVGADITLFNVAHALTWTNGAYTGPGVEWDPKKAGTGDVQIGGVIKDGAGGVKQIVALTINSVSGDTSVDGGPVDRVNVFAGTVETSLTSQTPKGLTSFWQAADLSGLDFNGRPGGNYDGGAGIQNSFVDFVDVNAFPSYAGSLPIPVPPSHFDWDDAQNTAIAGTGVGNATIRNTDQVVALTVNNFSFDNSVKDADGKIKKGFENTDTVSGAILQTATLSGFFGRPNEFTLANVAEALTGRGTATLDTVNQTNVFSVNSFTAGEVDFVGTVKDPLDSTKVLDTGRLVQSVNTGGAILNLGNLAVARGTVANITDTKQINAVSLNTGTIGSISGGGISQSVVGGLNVNAGNYLQATGTISASINNATQVSVVNVNSISGYAH</sequence>
<evidence type="ECO:0000256" key="1">
    <source>
        <dbReference type="SAM" id="MobiDB-lite"/>
    </source>
</evidence>
<feature type="region of interest" description="Disordered" evidence="1">
    <location>
        <begin position="268"/>
        <end position="287"/>
    </location>
</feature>
<name>A0AA48LXY7_9ZZZZ</name>
<dbReference type="AlphaFoldDB" id="A0AA48LXY7"/>
<evidence type="ECO:0000313" key="2">
    <source>
        <dbReference type="EMBL" id="CAJ0858295.1"/>
    </source>
</evidence>
<proteinExistence type="predicted"/>
<dbReference type="EMBL" id="OY288114">
    <property type="protein sequence ID" value="CAJ0858295.1"/>
    <property type="molecule type" value="Genomic_DNA"/>
</dbReference>